<keyword evidence="4" id="KW-1185">Reference proteome</keyword>
<dbReference type="Pfam" id="PF03428">
    <property type="entry name" value="RP-C"/>
    <property type="match status" value="1"/>
</dbReference>
<dbReference type="Proteomes" id="UP000254925">
    <property type="component" value="Unassembled WGS sequence"/>
</dbReference>
<dbReference type="RefSeq" id="WP_114773109.1">
    <property type="nucleotide sequence ID" value="NZ_QQBB01000017.1"/>
</dbReference>
<evidence type="ECO:0000313" key="4">
    <source>
        <dbReference type="Proteomes" id="UP000254925"/>
    </source>
</evidence>
<organism evidence="3 4">
    <name type="scientific">Microvirga subterranea</name>
    <dbReference type="NCBI Taxonomy" id="186651"/>
    <lineage>
        <taxon>Bacteria</taxon>
        <taxon>Pseudomonadati</taxon>
        <taxon>Pseudomonadota</taxon>
        <taxon>Alphaproteobacteria</taxon>
        <taxon>Hyphomicrobiales</taxon>
        <taxon>Methylobacteriaceae</taxon>
        <taxon>Microvirga</taxon>
    </lineage>
</organism>
<reference evidence="3 4" key="1">
    <citation type="submission" date="2018-07" db="EMBL/GenBank/DDBJ databases">
        <title>Genomic Encyclopedia of Type Strains, Phase IV (KMG-IV): sequencing the most valuable type-strain genomes for metagenomic binning, comparative biology and taxonomic classification.</title>
        <authorList>
            <person name="Goeker M."/>
        </authorList>
    </citation>
    <scope>NUCLEOTIDE SEQUENCE [LARGE SCALE GENOMIC DNA]</scope>
    <source>
        <strain evidence="3 4">DSM 14364</strain>
    </source>
</reference>
<feature type="domain" description="Plasmid replication protein C C-terminal" evidence="2">
    <location>
        <begin position="274"/>
        <end position="380"/>
    </location>
</feature>
<dbReference type="NCBIfam" id="NF040974">
    <property type="entry name" value="RepABC_RepC"/>
    <property type="match status" value="1"/>
</dbReference>
<dbReference type="EMBL" id="QQBB01000017">
    <property type="protein sequence ID" value="RDI51484.1"/>
    <property type="molecule type" value="Genomic_DNA"/>
</dbReference>
<dbReference type="InterPro" id="IPR005090">
    <property type="entry name" value="RepC_N"/>
</dbReference>
<dbReference type="InterPro" id="IPR021760">
    <property type="entry name" value="RepC_C"/>
</dbReference>
<evidence type="ECO:0000313" key="3">
    <source>
        <dbReference type="EMBL" id="RDI51484.1"/>
    </source>
</evidence>
<dbReference type="OrthoDB" id="7488837at2"/>
<accession>A0A370H5J7</accession>
<dbReference type="InterPro" id="IPR036388">
    <property type="entry name" value="WH-like_DNA-bd_sf"/>
</dbReference>
<feature type="domain" description="Plasmid replication protein C N-terminal" evidence="1">
    <location>
        <begin position="9"/>
        <end position="175"/>
    </location>
</feature>
<dbReference type="InterPro" id="IPR047611">
    <property type="entry name" value="RepABC_RepC"/>
</dbReference>
<dbReference type="Gene3D" id="1.10.10.10">
    <property type="entry name" value="Winged helix-like DNA-binding domain superfamily/Winged helix DNA-binding domain"/>
    <property type="match status" value="1"/>
</dbReference>
<evidence type="ECO:0000259" key="2">
    <source>
        <dbReference type="Pfam" id="PF11800"/>
    </source>
</evidence>
<dbReference type="Pfam" id="PF11800">
    <property type="entry name" value="RP-C_C"/>
    <property type="match status" value="1"/>
</dbReference>
<name>A0A370H5J7_9HYPH</name>
<dbReference type="AlphaFoldDB" id="A0A370H5J7"/>
<sequence>MQLASSGGRRLRHAALAARKHALEAERTVTRKELSAAARDAGKALDLRPAQRAVLSELVACWGEQEWERLLVWPSNDYLMSRTGLTERAIRRILRQLIDLQLIAPKDSPNGKRYAVKDLAGQVVDAFGFDLTPIYARRGDWAVMLMEQKQLREVQKRAFDEVTICRRAAEEALAALAAHFPEVDRTEFEGELKTLQARTPARSKVTLPADLLEAWQLLRTHAEEAFYNAGNAGLRVRHSDNNNGSPSEPCNKGFPKKAGAVLPTEQPPDHLSPKLILEACPTLGDYDQPVRDLADIVSAGRYLRAALGAHESAWAEAMEDIGTVRAALAVIYTLQLYEDDVARNGGKSRIKNPGGYFRALTRMVKSGKIDLAVELLAMRRRRMS</sequence>
<protein>
    <submittedName>
        <fullName evidence="3">Replication initiation protein RepC</fullName>
    </submittedName>
</protein>
<comment type="caution">
    <text evidence="3">The sequence shown here is derived from an EMBL/GenBank/DDBJ whole genome shotgun (WGS) entry which is preliminary data.</text>
</comment>
<evidence type="ECO:0000259" key="1">
    <source>
        <dbReference type="Pfam" id="PF03428"/>
    </source>
</evidence>
<proteinExistence type="predicted"/>
<gene>
    <name evidence="3" type="ORF">DES45_11713</name>
</gene>